<evidence type="ECO:0000313" key="2">
    <source>
        <dbReference type="Proteomes" id="UP000002230"/>
    </source>
</evidence>
<reference evidence="1 2" key="2">
    <citation type="journal article" date="2011" name="BMC Immunol.">
        <title>Comparison of static immersion and intravenous injection systems for exposure of zebrafish embryos to the natural pathogen Edwardsiella tarda.</title>
        <authorList>
            <person name="van Soest J.J."/>
            <person name="Stockhammer O.W."/>
            <person name="Ordas A."/>
            <person name="Bloemberg G.V."/>
            <person name="Spaink H.P."/>
            <person name="Meijer A.H."/>
        </authorList>
    </citation>
    <scope>NUCLEOTIDE SEQUENCE [LARGE SCALE GENOMIC DNA]</scope>
    <source>
        <strain evidence="1 2">FL6-60</strain>
    </source>
</reference>
<accession>A0A0H3DRY6</accession>
<organism evidence="1 2">
    <name type="scientific">Edwardsiella tarda (strain FL6-60)</name>
    <dbReference type="NCBI Taxonomy" id="718251"/>
    <lineage>
        <taxon>Bacteria</taxon>
        <taxon>Pseudomonadati</taxon>
        <taxon>Pseudomonadota</taxon>
        <taxon>Gammaproteobacteria</taxon>
        <taxon>Enterobacterales</taxon>
        <taxon>Hafniaceae</taxon>
        <taxon>Edwardsiella</taxon>
    </lineage>
</organism>
<dbReference type="Proteomes" id="UP000002230">
    <property type="component" value="Chromosome"/>
</dbReference>
<dbReference type="KEGG" id="etd:ETAF_1222"/>
<evidence type="ECO:0000313" key="1">
    <source>
        <dbReference type="EMBL" id="ADM41336.1"/>
    </source>
</evidence>
<gene>
    <name evidence="1" type="ordered locus">ETAF_1222</name>
</gene>
<reference evidence="2" key="1">
    <citation type="submission" date="2010-08" db="EMBL/GenBank/DDBJ databases">
        <title>Genome comparisons of Edwardsiella bacteria analysed using deep sequencing technology.</title>
        <authorList>
            <person name="van Soest J.J."/>
            <person name="Henkel C.V."/>
            <person name="Jansen H.J."/>
            <person name="van den Hondel C.A.M.J.J."/>
            <person name="Bloemberg G.V."/>
            <person name="Meijer A.H."/>
            <person name="Spaink H.P."/>
        </authorList>
    </citation>
    <scope>NUCLEOTIDE SEQUENCE [LARGE SCALE GENOMIC DNA]</scope>
    <source>
        <strain evidence="2">FL6-60</strain>
    </source>
</reference>
<name>A0A0H3DRY6_EDWTF</name>
<keyword evidence="2" id="KW-1185">Reference proteome</keyword>
<dbReference type="AlphaFoldDB" id="A0A0H3DRY6"/>
<protein>
    <submittedName>
        <fullName evidence="1">Uncharacterized protein</fullName>
    </submittedName>
</protein>
<sequence>MADELALERVYAMNNDEYLLQSVDEKIHRLEAHVKAYVEQRFAFHRGQA</sequence>
<dbReference type="HOGENOM" id="CLU_204519_0_0_6"/>
<dbReference type="PATRIC" id="fig|718251.5.peg.1260"/>
<dbReference type="EMBL" id="CP002154">
    <property type="protein sequence ID" value="ADM41336.1"/>
    <property type="molecule type" value="Genomic_DNA"/>
</dbReference>
<proteinExistence type="predicted"/>